<gene>
    <name evidence="1" type="ORF">SEVIR_1G110232v2</name>
</gene>
<dbReference type="AlphaFoldDB" id="A0A4U6W7T8"/>
<dbReference type="Gramene" id="TKW38332">
    <property type="protein sequence ID" value="TKW38332"/>
    <property type="gene ID" value="SEVIR_1G110232v2"/>
</dbReference>
<evidence type="ECO:0000313" key="1">
    <source>
        <dbReference type="EMBL" id="TKW38332.1"/>
    </source>
</evidence>
<accession>A0A4U6W7T8</accession>
<sequence length="354" mass="41096">MSTDDWRTFEGSGLHYGGFCTLLRECLERVGVRTSRVLYEGRKRGSGDSVPTEVRLTVPADPCVPEFEQVVVFAFELSVAEAHTTAARRAVREVHAHLRDRLARTPYRFVPRGCRDPRDLEREAQEFHHDDFEESDERLRVATRCIHAQDLTLCHYEREIEVLRRGWDNSIGHNAMLEGQLEGLSCCLERLDQTNCRLRDESNAAPDVFKDAEKIAMLEAKIVQMEEALHLRNKLIDKKRAQLRDKDELVGNLNTVLATKDGAINQLHHRLHRNYDNIVHLSSRCYRDRDMVERLQAAWERSDRRRRMELEELSAWIPVKYRKEPWEETPPALRGPQAWEWRLCAHGGAADRAG</sequence>
<dbReference type="Proteomes" id="UP000298652">
    <property type="component" value="Chromosome 1"/>
</dbReference>
<name>A0A4U6W7T8_SETVI</name>
<proteinExistence type="predicted"/>
<keyword evidence="2" id="KW-1185">Reference proteome</keyword>
<evidence type="ECO:0000313" key="2">
    <source>
        <dbReference type="Proteomes" id="UP000298652"/>
    </source>
</evidence>
<protein>
    <submittedName>
        <fullName evidence="1">Uncharacterized protein</fullName>
    </submittedName>
</protein>
<dbReference type="EMBL" id="CM016552">
    <property type="protein sequence ID" value="TKW38332.1"/>
    <property type="molecule type" value="Genomic_DNA"/>
</dbReference>
<reference evidence="1" key="1">
    <citation type="submission" date="2019-03" db="EMBL/GenBank/DDBJ databases">
        <title>WGS assembly of Setaria viridis.</title>
        <authorList>
            <person name="Huang P."/>
            <person name="Jenkins J."/>
            <person name="Grimwood J."/>
            <person name="Barry K."/>
            <person name="Healey A."/>
            <person name="Mamidi S."/>
            <person name="Sreedasyam A."/>
            <person name="Shu S."/>
            <person name="Feldman M."/>
            <person name="Wu J."/>
            <person name="Yu Y."/>
            <person name="Chen C."/>
            <person name="Johnson J."/>
            <person name="Rokhsar D."/>
            <person name="Baxter I."/>
            <person name="Schmutz J."/>
            <person name="Brutnell T."/>
            <person name="Kellogg E."/>
        </authorList>
    </citation>
    <scope>NUCLEOTIDE SEQUENCE [LARGE SCALE GENOMIC DNA]</scope>
</reference>
<organism evidence="1 2">
    <name type="scientific">Setaria viridis</name>
    <name type="common">Green bristlegrass</name>
    <name type="synonym">Setaria italica subsp. viridis</name>
    <dbReference type="NCBI Taxonomy" id="4556"/>
    <lineage>
        <taxon>Eukaryota</taxon>
        <taxon>Viridiplantae</taxon>
        <taxon>Streptophyta</taxon>
        <taxon>Embryophyta</taxon>
        <taxon>Tracheophyta</taxon>
        <taxon>Spermatophyta</taxon>
        <taxon>Magnoliopsida</taxon>
        <taxon>Liliopsida</taxon>
        <taxon>Poales</taxon>
        <taxon>Poaceae</taxon>
        <taxon>PACMAD clade</taxon>
        <taxon>Panicoideae</taxon>
        <taxon>Panicodae</taxon>
        <taxon>Paniceae</taxon>
        <taxon>Cenchrinae</taxon>
        <taxon>Setaria</taxon>
    </lineage>
</organism>